<dbReference type="EMBL" id="JACXWA010000121">
    <property type="protein sequence ID" value="MBD3871216.1"/>
    <property type="molecule type" value="Genomic_DNA"/>
</dbReference>
<proteinExistence type="predicted"/>
<dbReference type="AlphaFoldDB" id="A0A8J6YCG7"/>
<dbReference type="Proteomes" id="UP000598633">
    <property type="component" value="Unassembled WGS sequence"/>
</dbReference>
<gene>
    <name evidence="1" type="ORF">IFJ97_07655</name>
</gene>
<organism evidence="1 2">
    <name type="scientific">Candidatus Sulfomarinibacter kjeldsenii</name>
    <dbReference type="NCBI Taxonomy" id="2885994"/>
    <lineage>
        <taxon>Bacteria</taxon>
        <taxon>Pseudomonadati</taxon>
        <taxon>Acidobacteriota</taxon>
        <taxon>Thermoanaerobaculia</taxon>
        <taxon>Thermoanaerobaculales</taxon>
        <taxon>Candidatus Sulfomarinibacteraceae</taxon>
        <taxon>Candidatus Sulfomarinibacter</taxon>
    </lineage>
</organism>
<accession>A0A8J6YCG7</accession>
<name>A0A8J6YCG7_9BACT</name>
<evidence type="ECO:0000313" key="2">
    <source>
        <dbReference type="Proteomes" id="UP000598633"/>
    </source>
</evidence>
<evidence type="ECO:0000313" key="1">
    <source>
        <dbReference type="EMBL" id="MBD3871216.1"/>
    </source>
</evidence>
<sequence length="262" mass="29139">MDKKSIPELDSVGLMEFVRGRQVDELEVLQVLRSPFCTAQIAERIASEPRLMGTHEVRERLAGFPGFTFGRALDLLATLPWTSLLSLAQSPRTPPVVRRQAERKLLASLSSMALGEKIALARRAHRALFRPLISTADGQVLCALLNNARLVENDILVILNTSEPTREFFSALANHVKWGSYIRVRRTLVVCPHTPLPLALSVLVQLSVAEIRRILEYPNLPDNVREAAQSLLQREATGQRRVIDFSGDDSDGGCAQPPESFR</sequence>
<comment type="caution">
    <text evidence="1">The sequence shown here is derived from an EMBL/GenBank/DDBJ whole genome shotgun (WGS) entry which is preliminary data.</text>
</comment>
<evidence type="ECO:0008006" key="3">
    <source>
        <dbReference type="Google" id="ProtNLM"/>
    </source>
</evidence>
<protein>
    <recommendedName>
        <fullName evidence="3">DUF2336 domain-containing protein</fullName>
    </recommendedName>
</protein>
<reference evidence="1 2" key="1">
    <citation type="submission" date="2020-08" db="EMBL/GenBank/DDBJ databases">
        <title>Acidobacteriota in marine sediments use diverse sulfur dissimilation pathways.</title>
        <authorList>
            <person name="Wasmund K."/>
        </authorList>
    </citation>
    <scope>NUCLEOTIDE SEQUENCE [LARGE SCALE GENOMIC DNA]</scope>
    <source>
        <strain evidence="1">MAG AM3-A</strain>
    </source>
</reference>